<dbReference type="PRINTS" id="PR00260">
    <property type="entry name" value="CHEMTRNSDUCR"/>
</dbReference>
<comment type="subcellular location">
    <subcellularLocation>
        <location evidence="1">Membrane</location>
    </subcellularLocation>
</comment>
<dbReference type="Pfam" id="PF00015">
    <property type="entry name" value="MCPsignal"/>
    <property type="match status" value="1"/>
</dbReference>
<dbReference type="eggNOG" id="COG0840">
    <property type="taxonomic scope" value="Bacteria"/>
</dbReference>
<feature type="coiled-coil region" evidence="5">
    <location>
        <begin position="275"/>
        <end position="309"/>
    </location>
</feature>
<keyword evidence="2" id="KW-0145">Chemotaxis</keyword>
<dbReference type="Gene3D" id="1.10.287.950">
    <property type="entry name" value="Methyl-accepting chemotaxis protein"/>
    <property type="match status" value="1"/>
</dbReference>
<evidence type="ECO:0000256" key="5">
    <source>
        <dbReference type="SAM" id="Coils"/>
    </source>
</evidence>
<evidence type="ECO:0000256" key="6">
    <source>
        <dbReference type="SAM" id="Phobius"/>
    </source>
</evidence>
<dbReference type="Proteomes" id="UP000013063">
    <property type="component" value="Unassembled WGS sequence"/>
</dbReference>
<comment type="caution">
    <text evidence="9">The sequence shown here is derived from an EMBL/GenBank/DDBJ whole genome shotgun (WGS) entry which is preliminary data.</text>
</comment>
<dbReference type="PANTHER" id="PTHR43531:SF11">
    <property type="entry name" value="METHYL-ACCEPTING CHEMOTAXIS PROTEIN 3"/>
    <property type="match status" value="1"/>
</dbReference>
<dbReference type="SUPFAM" id="SSF158472">
    <property type="entry name" value="HAMP domain-like"/>
    <property type="match status" value="1"/>
</dbReference>
<dbReference type="FunFam" id="1.10.287.950:FF:000001">
    <property type="entry name" value="Methyl-accepting chemotaxis sensory transducer"/>
    <property type="match status" value="1"/>
</dbReference>
<dbReference type="GO" id="GO:0007165">
    <property type="term" value="P:signal transduction"/>
    <property type="evidence" value="ECO:0007669"/>
    <property type="project" value="UniProtKB-KW"/>
</dbReference>
<dbReference type="GO" id="GO:0006935">
    <property type="term" value="P:chemotaxis"/>
    <property type="evidence" value="ECO:0007669"/>
    <property type="project" value="UniProtKB-KW"/>
</dbReference>
<accession>R0EA83</accession>
<dbReference type="InterPro" id="IPR003660">
    <property type="entry name" value="HAMP_dom"/>
</dbReference>
<keyword evidence="6" id="KW-1133">Transmembrane helix</keyword>
<proteinExistence type="inferred from homology"/>
<keyword evidence="4" id="KW-0807">Transducer</keyword>
<dbReference type="SUPFAM" id="SSF58104">
    <property type="entry name" value="Methyl-accepting chemotaxis protein (MCP) signaling domain"/>
    <property type="match status" value="1"/>
</dbReference>
<evidence type="ECO:0000256" key="3">
    <source>
        <dbReference type="ARBA" id="ARBA00029447"/>
    </source>
</evidence>
<evidence type="ECO:0000313" key="9">
    <source>
        <dbReference type="EMBL" id="ENZ82393.1"/>
    </source>
</evidence>
<dbReference type="InterPro" id="IPR051310">
    <property type="entry name" value="MCP_chemotaxis"/>
</dbReference>
<feature type="domain" description="HAMP" evidence="8">
    <location>
        <begin position="305"/>
        <end position="357"/>
    </location>
</feature>
<feature type="transmembrane region" description="Helical" evidence="6">
    <location>
        <begin position="25"/>
        <end position="48"/>
    </location>
</feature>
<evidence type="ECO:0000256" key="2">
    <source>
        <dbReference type="ARBA" id="ARBA00022500"/>
    </source>
</evidence>
<dbReference type="SMART" id="SM00304">
    <property type="entry name" value="HAMP"/>
    <property type="match status" value="2"/>
</dbReference>
<keyword evidence="6" id="KW-0472">Membrane</keyword>
<dbReference type="CDD" id="cd11386">
    <property type="entry name" value="MCP_signal"/>
    <property type="match status" value="1"/>
</dbReference>
<dbReference type="PROSITE" id="PS50111">
    <property type="entry name" value="CHEMOTAXIS_TRANSDUC_2"/>
    <property type="match status" value="1"/>
</dbReference>
<keyword evidence="6" id="KW-0812">Transmembrane</keyword>
<evidence type="ECO:0000313" key="10">
    <source>
        <dbReference type="Proteomes" id="UP000013063"/>
    </source>
</evidence>
<reference evidence="9 10" key="1">
    <citation type="journal article" date="2013" name="Genome Announc.">
        <title>Draft Genome Sequence for Caulobacter sp. Strain OR37, a Bacterium Tolerant to Heavy Metals.</title>
        <authorList>
            <person name="Utturkar S.M."/>
            <person name="Bollmann A."/>
            <person name="Brzoska R.M."/>
            <person name="Klingeman D.M."/>
            <person name="Epstein S.E."/>
            <person name="Palumbo A.V."/>
            <person name="Brown S.D."/>
        </authorList>
    </citation>
    <scope>NUCLEOTIDE SEQUENCE [LARGE SCALE GENOMIC DNA]</scope>
    <source>
        <strain evidence="9 10">OR37</strain>
    </source>
</reference>
<dbReference type="eggNOG" id="COG2770">
    <property type="taxonomic scope" value="Bacteria"/>
</dbReference>
<dbReference type="EMBL" id="APMP01000007">
    <property type="protein sequence ID" value="ENZ82393.1"/>
    <property type="molecule type" value="Genomic_DNA"/>
</dbReference>
<dbReference type="STRING" id="1292034.OR37_01662"/>
<comment type="similarity">
    <text evidence="3">Belongs to the methyl-accepting chemotaxis (MCP) protein family.</text>
</comment>
<dbReference type="Pfam" id="PF00672">
    <property type="entry name" value="HAMP"/>
    <property type="match status" value="2"/>
</dbReference>
<keyword evidence="5" id="KW-0175">Coiled coil</keyword>
<dbReference type="SMART" id="SM00283">
    <property type="entry name" value="MA"/>
    <property type="match status" value="1"/>
</dbReference>
<evidence type="ECO:0000256" key="4">
    <source>
        <dbReference type="PROSITE-ProRule" id="PRU00284"/>
    </source>
</evidence>
<evidence type="ECO:0000259" key="7">
    <source>
        <dbReference type="PROSITE" id="PS50111"/>
    </source>
</evidence>
<name>R0EA83_CAUVI</name>
<evidence type="ECO:0000256" key="1">
    <source>
        <dbReference type="ARBA" id="ARBA00004370"/>
    </source>
</evidence>
<dbReference type="GO" id="GO:0004888">
    <property type="term" value="F:transmembrane signaling receptor activity"/>
    <property type="evidence" value="ECO:0007669"/>
    <property type="project" value="InterPro"/>
</dbReference>
<protein>
    <submittedName>
        <fullName evidence="9">Methyl-accepting chemotaxis protein</fullName>
    </submittedName>
</protein>
<feature type="domain" description="HAMP" evidence="8">
    <location>
        <begin position="225"/>
        <end position="278"/>
    </location>
</feature>
<gene>
    <name evidence="9" type="ORF">OR37_01662</name>
</gene>
<dbReference type="PANTHER" id="PTHR43531">
    <property type="entry name" value="PROTEIN ICFG"/>
    <property type="match status" value="1"/>
</dbReference>
<keyword evidence="10" id="KW-1185">Reference proteome</keyword>
<feature type="transmembrane region" description="Helical" evidence="6">
    <location>
        <begin position="203"/>
        <end position="223"/>
    </location>
</feature>
<dbReference type="InterPro" id="IPR004089">
    <property type="entry name" value="MCPsignal_dom"/>
</dbReference>
<dbReference type="AlphaFoldDB" id="R0EA83"/>
<organism evidence="9 10">
    <name type="scientific">Caulobacter vibrioides OR37</name>
    <dbReference type="NCBI Taxonomy" id="1292034"/>
    <lineage>
        <taxon>Bacteria</taxon>
        <taxon>Pseudomonadati</taxon>
        <taxon>Pseudomonadota</taxon>
        <taxon>Alphaproteobacteria</taxon>
        <taxon>Caulobacterales</taxon>
        <taxon>Caulobacteraceae</taxon>
        <taxon>Caulobacter</taxon>
    </lineage>
</organism>
<evidence type="ECO:0000259" key="8">
    <source>
        <dbReference type="PROSITE" id="PS50885"/>
    </source>
</evidence>
<dbReference type="InterPro" id="IPR004090">
    <property type="entry name" value="Chemotax_Me-accpt_rcpt"/>
</dbReference>
<dbReference type="PROSITE" id="PS50885">
    <property type="entry name" value="HAMP"/>
    <property type="match status" value="2"/>
</dbReference>
<feature type="domain" description="Methyl-accepting transducer" evidence="7">
    <location>
        <begin position="362"/>
        <end position="591"/>
    </location>
</feature>
<dbReference type="Gene3D" id="6.10.340.10">
    <property type="match status" value="1"/>
</dbReference>
<dbReference type="GO" id="GO:0005886">
    <property type="term" value="C:plasma membrane"/>
    <property type="evidence" value="ECO:0007669"/>
    <property type="project" value="TreeGrafter"/>
</dbReference>
<sequence length="615" mass="64078">MLAGILSPDFGVAGEFDMASLGQKVMGAAAGAALLCAATAGTGLWVALSLDDALSRSATSAKILRQHMQADMMHDALRADVMGAIMSSDPNLSVDIKTVRADLAEHTKTFKDAIAASKGMAQDSSVKAALAEVEAPLGAYIAAAGDIVGRADVDAAGARAKLPGFAKQFSALEEKMDQASTKIEAAASHDGQAARTMSLTGQVVMGALLLAAAAFAAVLMVAARRGLVSPLLAVTSALRRLAAGDLNAALPKKTGGDELGQMTEALHAFRDAVEARQKELEAADVRDALERERREAERRRDEAEAAQTAVVDNLAQALRRLSEGDLSHRIDRPYPDGYERLRVDFNAAAEKLSAVIAASLEATSMIHGGSREITDAADDLSRRTEQQAASLEQTAAALDEITSTVRRTAEGAGRARQVVERARDAAGASGTIVDQAVGAMGAIEKSSNQIGQIIGVIDEIAFQTNLLALNAGVEAARAGEAGRGFAVVAQEVRALAQRSAEAAKEIKTLIAASASEVGLGVDHVGKAGEALRLIAAEVEQIDDLVRDMAASAQEQARGLAEVNTAVNQMDQVTQQNAAMVEQTTAASHALAREATRLAERMAELRISEAARRQAA</sequence>
<dbReference type="PATRIC" id="fig|1292034.3.peg.1648"/>
<dbReference type="CDD" id="cd06225">
    <property type="entry name" value="HAMP"/>
    <property type="match status" value="1"/>
</dbReference>